<evidence type="ECO:0000256" key="4">
    <source>
        <dbReference type="ARBA" id="ARBA00022605"/>
    </source>
</evidence>
<evidence type="ECO:0000313" key="10">
    <source>
        <dbReference type="Proteomes" id="UP001418222"/>
    </source>
</evidence>
<evidence type="ECO:0000256" key="1">
    <source>
        <dbReference type="ARBA" id="ARBA00004664"/>
    </source>
</evidence>
<dbReference type="InterPro" id="IPR001240">
    <property type="entry name" value="PRAI_dom"/>
</dbReference>
<dbReference type="Pfam" id="PF00697">
    <property type="entry name" value="PRAI"/>
    <property type="match status" value="1"/>
</dbReference>
<evidence type="ECO:0000256" key="5">
    <source>
        <dbReference type="ARBA" id="ARBA00022822"/>
    </source>
</evidence>
<dbReference type="EC" id="5.3.1.24" evidence="3"/>
<sequence length="179" mass="19952">MKACLISEFSSGSPLENVSQGAGPIVKMCGITSVEDAKLAARAGVSLIGFILWPNSKRSFSLSLAKGIWKAARDHEEEPVGVFVDVYFGTMLKSSDAADLEFLQVIYPKITVRSFIYCHQCFMAQFNFFLLESMQLHGDGSRPEIPLLLRTKRVIYVLHADENEKLLNQIFNKDSSLVD</sequence>
<dbReference type="AlphaFoldDB" id="A0AAP0BTY1"/>
<dbReference type="GO" id="GO:0004640">
    <property type="term" value="F:phosphoribosylanthranilate isomerase activity"/>
    <property type="evidence" value="ECO:0007669"/>
    <property type="project" value="UniProtKB-EC"/>
</dbReference>
<comment type="similarity">
    <text evidence="2">Belongs to the TrpF family.</text>
</comment>
<keyword evidence="10" id="KW-1185">Reference proteome</keyword>
<name>A0AAP0BTY1_9ASPA</name>
<dbReference type="PANTHER" id="PTHR42894:SF1">
    <property type="entry name" value="N-(5'-PHOSPHORIBOSYL)ANTHRANILATE ISOMERASE"/>
    <property type="match status" value="1"/>
</dbReference>
<dbReference type="PANTHER" id="PTHR42894">
    <property type="entry name" value="N-(5'-PHOSPHORIBOSYL)ANTHRANILATE ISOMERASE"/>
    <property type="match status" value="1"/>
</dbReference>
<comment type="caution">
    <text evidence="9">The sequence shown here is derived from an EMBL/GenBank/DDBJ whole genome shotgun (WGS) entry which is preliminary data.</text>
</comment>
<evidence type="ECO:0000259" key="8">
    <source>
        <dbReference type="Pfam" id="PF00697"/>
    </source>
</evidence>
<evidence type="ECO:0000313" key="9">
    <source>
        <dbReference type="EMBL" id="KAK8949567.1"/>
    </source>
</evidence>
<evidence type="ECO:0000256" key="7">
    <source>
        <dbReference type="ARBA" id="ARBA00023235"/>
    </source>
</evidence>
<comment type="pathway">
    <text evidence="1">Amino-acid biosynthesis; L-tryptophan biosynthesis; L-tryptophan from chorismate: step 3/5.</text>
</comment>
<dbReference type="InterPro" id="IPR013785">
    <property type="entry name" value="Aldolase_TIM"/>
</dbReference>
<evidence type="ECO:0000256" key="6">
    <source>
        <dbReference type="ARBA" id="ARBA00023141"/>
    </source>
</evidence>
<proteinExistence type="inferred from homology"/>
<keyword evidence="6" id="KW-0057">Aromatic amino acid biosynthesis</keyword>
<dbReference type="InterPro" id="IPR044643">
    <property type="entry name" value="TrpF_fam"/>
</dbReference>
<evidence type="ECO:0000256" key="2">
    <source>
        <dbReference type="ARBA" id="ARBA00007571"/>
    </source>
</evidence>
<dbReference type="Gene3D" id="3.20.20.70">
    <property type="entry name" value="Aldolase class I"/>
    <property type="match status" value="1"/>
</dbReference>
<evidence type="ECO:0000256" key="3">
    <source>
        <dbReference type="ARBA" id="ARBA00012572"/>
    </source>
</evidence>
<accession>A0AAP0BTY1</accession>
<feature type="domain" description="N-(5'phosphoribosyl) anthranilate isomerase (PRAI)" evidence="8">
    <location>
        <begin position="26"/>
        <end position="105"/>
    </location>
</feature>
<dbReference type="EMBL" id="JBBWWQ010000004">
    <property type="protein sequence ID" value="KAK8949567.1"/>
    <property type="molecule type" value="Genomic_DNA"/>
</dbReference>
<organism evidence="9 10">
    <name type="scientific">Platanthera zijinensis</name>
    <dbReference type="NCBI Taxonomy" id="2320716"/>
    <lineage>
        <taxon>Eukaryota</taxon>
        <taxon>Viridiplantae</taxon>
        <taxon>Streptophyta</taxon>
        <taxon>Embryophyta</taxon>
        <taxon>Tracheophyta</taxon>
        <taxon>Spermatophyta</taxon>
        <taxon>Magnoliopsida</taxon>
        <taxon>Liliopsida</taxon>
        <taxon>Asparagales</taxon>
        <taxon>Orchidaceae</taxon>
        <taxon>Orchidoideae</taxon>
        <taxon>Orchideae</taxon>
        <taxon>Orchidinae</taxon>
        <taxon>Platanthera</taxon>
    </lineage>
</organism>
<protein>
    <recommendedName>
        <fullName evidence="3">phosphoribosylanthranilate isomerase</fullName>
        <ecNumber evidence="3">5.3.1.24</ecNumber>
    </recommendedName>
</protein>
<keyword evidence="4" id="KW-0028">Amino-acid biosynthesis</keyword>
<dbReference type="GO" id="GO:0000162">
    <property type="term" value="P:L-tryptophan biosynthetic process"/>
    <property type="evidence" value="ECO:0007669"/>
    <property type="project" value="UniProtKB-KW"/>
</dbReference>
<dbReference type="InterPro" id="IPR011060">
    <property type="entry name" value="RibuloseP-bd_barrel"/>
</dbReference>
<keyword evidence="7" id="KW-0413">Isomerase</keyword>
<gene>
    <name evidence="9" type="ORF">KSP39_PZI005755</name>
</gene>
<dbReference type="SUPFAM" id="SSF51366">
    <property type="entry name" value="Ribulose-phoshate binding barrel"/>
    <property type="match status" value="1"/>
</dbReference>
<dbReference type="Proteomes" id="UP001418222">
    <property type="component" value="Unassembled WGS sequence"/>
</dbReference>
<keyword evidence="5" id="KW-0822">Tryptophan biosynthesis</keyword>
<reference evidence="9 10" key="1">
    <citation type="journal article" date="2022" name="Nat. Plants">
        <title>Genomes of leafy and leafless Platanthera orchids illuminate the evolution of mycoheterotrophy.</title>
        <authorList>
            <person name="Li M.H."/>
            <person name="Liu K.W."/>
            <person name="Li Z."/>
            <person name="Lu H.C."/>
            <person name="Ye Q.L."/>
            <person name="Zhang D."/>
            <person name="Wang J.Y."/>
            <person name="Li Y.F."/>
            <person name="Zhong Z.M."/>
            <person name="Liu X."/>
            <person name="Yu X."/>
            <person name="Liu D.K."/>
            <person name="Tu X.D."/>
            <person name="Liu B."/>
            <person name="Hao Y."/>
            <person name="Liao X.Y."/>
            <person name="Jiang Y.T."/>
            <person name="Sun W.H."/>
            <person name="Chen J."/>
            <person name="Chen Y.Q."/>
            <person name="Ai Y."/>
            <person name="Zhai J.W."/>
            <person name="Wu S.S."/>
            <person name="Zhou Z."/>
            <person name="Hsiao Y.Y."/>
            <person name="Wu W.L."/>
            <person name="Chen Y.Y."/>
            <person name="Lin Y.F."/>
            <person name="Hsu J.L."/>
            <person name="Li C.Y."/>
            <person name="Wang Z.W."/>
            <person name="Zhao X."/>
            <person name="Zhong W.Y."/>
            <person name="Ma X.K."/>
            <person name="Ma L."/>
            <person name="Huang J."/>
            <person name="Chen G.Z."/>
            <person name="Huang M.Z."/>
            <person name="Huang L."/>
            <person name="Peng D.H."/>
            <person name="Luo Y.B."/>
            <person name="Zou S.Q."/>
            <person name="Chen S.P."/>
            <person name="Lan S."/>
            <person name="Tsai W.C."/>
            <person name="Van de Peer Y."/>
            <person name="Liu Z.J."/>
        </authorList>
    </citation>
    <scope>NUCLEOTIDE SEQUENCE [LARGE SCALE GENOMIC DNA]</scope>
    <source>
        <strain evidence="9">Lor287</strain>
    </source>
</reference>